<dbReference type="Proteomes" id="UP000487268">
    <property type="component" value="Unassembled WGS sequence"/>
</dbReference>
<evidence type="ECO:0000313" key="2">
    <source>
        <dbReference type="Proteomes" id="UP000487268"/>
    </source>
</evidence>
<reference evidence="1 2" key="1">
    <citation type="submission" date="2019-10" db="EMBL/GenBank/DDBJ databases">
        <title>Actinomadura rubteroloni sp. nov. and Actinomadura macrotermitis sp. nov., isolated from the gut of fungus growing-termite Macrotermes natalensis.</title>
        <authorList>
            <person name="Benndorf R."/>
            <person name="Martin K."/>
            <person name="Kuefner M."/>
            <person name="De Beer W."/>
            <person name="Kaster A.-K."/>
            <person name="Vollmers J."/>
            <person name="Poulsen M."/>
            <person name="Beemelmanns C."/>
        </authorList>
    </citation>
    <scope>NUCLEOTIDE SEQUENCE [LARGE SCALE GENOMIC DNA]</scope>
    <source>
        <strain evidence="1 2">RB68</strain>
    </source>
</reference>
<accession>A0A7K0BSS0</accession>
<proteinExistence type="predicted"/>
<organism evidence="1 2">
    <name type="scientific">Actinomadura macrotermitis</name>
    <dbReference type="NCBI Taxonomy" id="2585200"/>
    <lineage>
        <taxon>Bacteria</taxon>
        <taxon>Bacillati</taxon>
        <taxon>Actinomycetota</taxon>
        <taxon>Actinomycetes</taxon>
        <taxon>Streptosporangiales</taxon>
        <taxon>Thermomonosporaceae</taxon>
        <taxon>Actinomadura</taxon>
    </lineage>
</organism>
<dbReference type="EMBL" id="WEGH01000001">
    <property type="protein sequence ID" value="MQY04248.1"/>
    <property type="molecule type" value="Genomic_DNA"/>
</dbReference>
<dbReference type="AlphaFoldDB" id="A0A7K0BSS0"/>
<comment type="caution">
    <text evidence="1">The sequence shown here is derived from an EMBL/GenBank/DDBJ whole genome shotgun (WGS) entry which is preliminary data.</text>
</comment>
<name>A0A7K0BSS0_9ACTN</name>
<dbReference type="RefSeq" id="WP_153532036.1">
    <property type="nucleotide sequence ID" value="NZ_WEGH01000001.1"/>
</dbReference>
<dbReference type="OrthoDB" id="3694165at2"/>
<protein>
    <submittedName>
        <fullName evidence="1">Uncharacterized protein</fullName>
    </submittedName>
</protein>
<sequence>MSVLRAGLLALVLVVALSGCEVMQRISEGAYRNAVTDGTIAELKQRGVRLAGRPACQMPEELPGERMRISCTAATVDGAPVTVAGTASEVESERPRELYVITVGGREAVRQDCLGLGCRHRNPAAP</sequence>
<gene>
    <name evidence="1" type="ORF">ACRB68_22990</name>
</gene>
<evidence type="ECO:0000313" key="1">
    <source>
        <dbReference type="EMBL" id="MQY04248.1"/>
    </source>
</evidence>
<dbReference type="PROSITE" id="PS51257">
    <property type="entry name" value="PROKAR_LIPOPROTEIN"/>
    <property type="match status" value="1"/>
</dbReference>
<keyword evidence="2" id="KW-1185">Reference proteome</keyword>